<evidence type="ECO:0000313" key="1">
    <source>
        <dbReference type="EMBL" id="MBB3197052.1"/>
    </source>
</evidence>
<dbReference type="Proteomes" id="UP000574369">
    <property type="component" value="Unassembled WGS sequence"/>
</dbReference>
<sequence>MFSPSVASFASQSRDYYTPRAFETPAATVAPPTMPPEWCSYEGRDDVRSLAWLAFRASSLFRLIQRQWLDRVHDCDTFAARHCTDQEMAQALSGLSIFRDRLIDYDGEAYFGHRLPLLYSAGKRAMDHICLRLGQDELPLHFRRTQLLEMAKHLELCMSAGPAFIQAAEALDVNPEGLHSAVHTLMRARADEAFRTIYLEEQRRTGETFLASMEVHAVNRMRLEYRLPGGDRSDRYSFGPRMFKADHQADHVQRLRQVLAPGEMAVALADRYLAQLNDRLPPEVPRWPARVDLNDHWPKIHAVVQALDLSLAPVSLHSLTEEDEITEAFYWRRDPSLVQRDLLQAMEDKQLTVPRAPVALLTRKDDDPSWTLQTVDRAVFYVDASSRLHPGVVHQPVRSNHLLTLDRARPLPAFTGVPERLLNHFVATQPDQELPRIPAIWLQSKVRMEPWLSRMTPGGLRSWLQTQPGPDGLQLAQLLLLCTELGKGALLQTVLDHGPSAEIARLTALGTSYLPDAIGASDVLQVWKDHLMKSLQDLAPERAAQLFTRYGEGPLIPETLMEGQTDALSALLQLLERAVQCGVIPADDLHTHLGRALPEAMDAGHHDTVAVLGDFLLKAFRQGWMRSDDLLQFLHDRIPDRACAGALLNGHPECLQWYFDWIGRLLAEGALPAEGVQDLVSVLGDEGELMSHHPLGQNRATTLGVYLDGLTRFARQGLLSRDLLHEALSCDGLEESGLLLMVGGLPDEACLHAWRQSLLYAFEQQQISATDVETFLRGSASAEGPFMERLLADPADDRALAAWRATARWLFERNALSAMQLQQLLNDAEPPQAGHALGALRGP</sequence>
<keyword evidence="2" id="KW-1185">Reference proteome</keyword>
<name>A0ABR6GZE9_9BURK</name>
<gene>
    <name evidence="1" type="ORF">FHS28_004477</name>
</gene>
<proteinExistence type="predicted"/>
<comment type="caution">
    <text evidence="1">The sequence shown here is derived from an EMBL/GenBank/DDBJ whole genome shotgun (WGS) entry which is preliminary data.</text>
</comment>
<reference evidence="1 2" key="1">
    <citation type="submission" date="2020-08" db="EMBL/GenBank/DDBJ databases">
        <title>Genomic Encyclopedia of Type Strains, Phase III (KMG-III): the genomes of soil and plant-associated and newly described type strains.</title>
        <authorList>
            <person name="Whitman W."/>
        </authorList>
    </citation>
    <scope>NUCLEOTIDE SEQUENCE [LARGE SCALE GENOMIC DNA]</scope>
    <source>
        <strain evidence="1 2">CECT 7247</strain>
    </source>
</reference>
<evidence type="ECO:0000313" key="2">
    <source>
        <dbReference type="Proteomes" id="UP000574369"/>
    </source>
</evidence>
<dbReference type="EMBL" id="JACHXO010000010">
    <property type="protein sequence ID" value="MBB3197052.1"/>
    <property type="molecule type" value="Genomic_DNA"/>
</dbReference>
<accession>A0ABR6GZE9</accession>
<dbReference type="RefSeq" id="WP_088454027.1">
    <property type="nucleotide sequence ID" value="NZ_JACHXO010000010.1"/>
</dbReference>
<protein>
    <submittedName>
        <fullName evidence="1">Uncharacterized protein</fullName>
    </submittedName>
</protein>
<organism evidence="1 2">
    <name type="scientific">Roseateles terrae</name>
    <dbReference type="NCBI Taxonomy" id="431060"/>
    <lineage>
        <taxon>Bacteria</taxon>
        <taxon>Pseudomonadati</taxon>
        <taxon>Pseudomonadota</taxon>
        <taxon>Betaproteobacteria</taxon>
        <taxon>Burkholderiales</taxon>
        <taxon>Sphaerotilaceae</taxon>
        <taxon>Roseateles</taxon>
    </lineage>
</organism>